<feature type="transmembrane region" description="Helical" evidence="1">
    <location>
        <begin position="130"/>
        <end position="147"/>
    </location>
</feature>
<accession>A0A0G1GGS6</accession>
<dbReference type="STRING" id="1618443.UV73_C0004G0155"/>
<feature type="transmembrane region" description="Helical" evidence="1">
    <location>
        <begin position="63"/>
        <end position="83"/>
    </location>
</feature>
<dbReference type="Proteomes" id="UP000034894">
    <property type="component" value="Unassembled WGS sequence"/>
</dbReference>
<proteinExistence type="predicted"/>
<sequence>MLYTPHFLTGAVILKYVPNPLVGLPLALLSHVVLDLTPHNDFGLRPGITLKEFWKMEIRRRNIIISALLFDYLLCAGVFVWLFSTYRNWWLLLGGIAGVFPDALEQFLMLFGIALPGWQDKLQWRVSAKYGFISYPLISLLSLFFLLR</sequence>
<keyword evidence="1" id="KW-1133">Transmembrane helix</keyword>
<evidence type="ECO:0000313" key="2">
    <source>
        <dbReference type="EMBL" id="KKS98013.1"/>
    </source>
</evidence>
<reference evidence="2 3" key="1">
    <citation type="journal article" date="2015" name="Nature">
        <title>rRNA introns, odd ribosomes, and small enigmatic genomes across a large radiation of phyla.</title>
        <authorList>
            <person name="Brown C.T."/>
            <person name="Hug L.A."/>
            <person name="Thomas B.C."/>
            <person name="Sharon I."/>
            <person name="Castelle C.J."/>
            <person name="Singh A."/>
            <person name="Wilkins M.J."/>
            <person name="Williams K.H."/>
            <person name="Banfield J.F."/>
        </authorList>
    </citation>
    <scope>NUCLEOTIDE SEQUENCE [LARGE SCALE GENOMIC DNA]</scope>
</reference>
<dbReference type="AlphaFoldDB" id="A0A0G1GGS6"/>
<evidence type="ECO:0000313" key="3">
    <source>
        <dbReference type="Proteomes" id="UP000034894"/>
    </source>
</evidence>
<keyword evidence="1" id="KW-0812">Transmembrane</keyword>
<feature type="transmembrane region" description="Helical" evidence="1">
    <location>
        <begin position="89"/>
        <end position="118"/>
    </location>
</feature>
<dbReference type="EMBL" id="LCFP01000004">
    <property type="protein sequence ID" value="KKS98013.1"/>
    <property type="molecule type" value="Genomic_DNA"/>
</dbReference>
<evidence type="ECO:0000256" key="1">
    <source>
        <dbReference type="SAM" id="Phobius"/>
    </source>
</evidence>
<comment type="caution">
    <text evidence="2">The sequence shown here is derived from an EMBL/GenBank/DDBJ whole genome shotgun (WGS) entry which is preliminary data.</text>
</comment>
<protein>
    <submittedName>
        <fullName evidence="2">Uncharacterized protein</fullName>
    </submittedName>
</protein>
<keyword evidence="1" id="KW-0472">Membrane</keyword>
<name>A0A0G1GGS6_9BACT</name>
<gene>
    <name evidence="2" type="ORF">UV73_C0004G0155</name>
</gene>
<organism evidence="2 3">
    <name type="scientific">Candidatus Gottesmanbacteria bacterium GW2011_GWA2_43_14</name>
    <dbReference type="NCBI Taxonomy" id="1618443"/>
    <lineage>
        <taxon>Bacteria</taxon>
        <taxon>Candidatus Gottesmaniibacteriota</taxon>
    </lineage>
</organism>